<dbReference type="EMBL" id="JADKIO010000005">
    <property type="protein sequence ID" value="MBK9795307.1"/>
    <property type="molecule type" value="Genomic_DNA"/>
</dbReference>
<keyword evidence="2 7" id="KW-0032">Aminotransferase</keyword>
<dbReference type="PANTHER" id="PTHR11751:SF29">
    <property type="entry name" value="ALANINE TRANSAMINASE"/>
    <property type="match status" value="1"/>
</dbReference>
<dbReference type="GO" id="GO:0008483">
    <property type="term" value="F:transaminase activity"/>
    <property type="evidence" value="ECO:0007669"/>
    <property type="project" value="UniProtKB-KW"/>
</dbReference>
<dbReference type="FunFam" id="3.90.1150.10:FF:000140">
    <property type="entry name" value="alanine aminotransferase 1"/>
    <property type="match status" value="1"/>
</dbReference>
<evidence type="ECO:0000256" key="1">
    <source>
        <dbReference type="ARBA" id="ARBA00011738"/>
    </source>
</evidence>
<evidence type="ECO:0000256" key="5">
    <source>
        <dbReference type="ARBA" id="ARBA00025785"/>
    </source>
</evidence>
<accession>A0A9D7SD03</accession>
<dbReference type="InterPro" id="IPR015424">
    <property type="entry name" value="PyrdxlP-dep_Trfase"/>
</dbReference>
<dbReference type="GO" id="GO:0030170">
    <property type="term" value="F:pyridoxal phosphate binding"/>
    <property type="evidence" value="ECO:0007669"/>
    <property type="project" value="InterPro"/>
</dbReference>
<keyword evidence="3" id="KW-0808">Transferase</keyword>
<reference evidence="7" key="1">
    <citation type="submission" date="2020-10" db="EMBL/GenBank/DDBJ databases">
        <title>Connecting structure to function with the recovery of over 1000 high-quality activated sludge metagenome-assembled genomes encoding full-length rRNA genes using long-read sequencing.</title>
        <authorList>
            <person name="Singleton C.M."/>
            <person name="Petriglieri F."/>
            <person name="Kristensen J.M."/>
            <person name="Kirkegaard R.H."/>
            <person name="Michaelsen T.Y."/>
            <person name="Andersen M.H."/>
            <person name="Karst S.M."/>
            <person name="Dueholm M.S."/>
            <person name="Nielsen P.H."/>
            <person name="Albertsen M."/>
        </authorList>
    </citation>
    <scope>NUCLEOTIDE SEQUENCE</scope>
    <source>
        <strain evidence="7">Skiv_18-Q3-R9-52_MAXAC.067</strain>
    </source>
</reference>
<dbReference type="CDD" id="cd00609">
    <property type="entry name" value="AAT_like"/>
    <property type="match status" value="1"/>
</dbReference>
<name>A0A9D7SD03_9BACT</name>
<gene>
    <name evidence="7" type="ORF">IPP58_02200</name>
</gene>
<evidence type="ECO:0000313" key="7">
    <source>
        <dbReference type="EMBL" id="MBK9795307.1"/>
    </source>
</evidence>
<dbReference type="InterPro" id="IPR015422">
    <property type="entry name" value="PyrdxlP-dep_Trfase_small"/>
</dbReference>
<evidence type="ECO:0000256" key="2">
    <source>
        <dbReference type="ARBA" id="ARBA00022576"/>
    </source>
</evidence>
<dbReference type="Pfam" id="PF00155">
    <property type="entry name" value="Aminotran_1_2"/>
    <property type="match status" value="1"/>
</dbReference>
<dbReference type="Gene3D" id="3.90.1150.10">
    <property type="entry name" value="Aspartate Aminotransferase, domain 1"/>
    <property type="match status" value="1"/>
</dbReference>
<dbReference type="FunFam" id="3.40.640.10:FF:000012">
    <property type="entry name" value="alanine aminotransferase 2"/>
    <property type="match status" value="1"/>
</dbReference>
<comment type="similarity">
    <text evidence="5">Belongs to the class-I pyridoxal-phosphate-dependent aminotransferase family. Alanine aminotransferase subfamily.</text>
</comment>
<feature type="domain" description="Aminotransferase class I/classII large" evidence="6">
    <location>
        <begin position="80"/>
        <end position="443"/>
    </location>
</feature>
<dbReference type="InterPro" id="IPR015421">
    <property type="entry name" value="PyrdxlP-dep_Trfase_major"/>
</dbReference>
<dbReference type="InterPro" id="IPR045088">
    <property type="entry name" value="ALAT1/2-like"/>
</dbReference>
<dbReference type="Proteomes" id="UP000886657">
    <property type="component" value="Unassembled WGS sequence"/>
</dbReference>
<dbReference type="InterPro" id="IPR004839">
    <property type="entry name" value="Aminotransferase_I/II_large"/>
</dbReference>
<organism evidence="7 8">
    <name type="scientific">Candidatus Geothrix skivensis</name>
    <dbReference type="NCBI Taxonomy" id="2954439"/>
    <lineage>
        <taxon>Bacteria</taxon>
        <taxon>Pseudomonadati</taxon>
        <taxon>Acidobacteriota</taxon>
        <taxon>Holophagae</taxon>
        <taxon>Holophagales</taxon>
        <taxon>Holophagaceae</taxon>
        <taxon>Geothrix</taxon>
    </lineage>
</organism>
<evidence type="ECO:0000259" key="6">
    <source>
        <dbReference type="Pfam" id="PF00155"/>
    </source>
</evidence>
<dbReference type="Gene3D" id="3.40.640.10">
    <property type="entry name" value="Type I PLP-dependent aspartate aminotransferase-like (Major domain)"/>
    <property type="match status" value="1"/>
</dbReference>
<dbReference type="AlphaFoldDB" id="A0A9D7SD03"/>
<dbReference type="Gene3D" id="1.10.287.1970">
    <property type="match status" value="1"/>
</dbReference>
<evidence type="ECO:0000256" key="3">
    <source>
        <dbReference type="ARBA" id="ARBA00022679"/>
    </source>
</evidence>
<comment type="caution">
    <text evidence="7">The sequence shown here is derived from an EMBL/GenBank/DDBJ whole genome shotgun (WGS) entry which is preliminary data.</text>
</comment>
<sequence length="451" mass="49089">MTIRLSDLGKAVRDTEYAVRGPIVARAAELEKQGREIIYCNIGNPQSLGQKALTWNRQILALCEYPELMELAPSTFPADAIETARAILAGSKHGMGAYSESRGVRFIREAVAEFILERDHIGVDPDAIFLTDGASKGVQTILRLLIGDARDGIMVPIPQYPLYSATITLYEGRMVPYYLDEANGWKLSRAMLESSFAQAQAAGTDVKAICVINPGNPTGAVLDEDNIGMIIAFAQAHGLSILADEVYQENIYLPDDAFVSFARVLHEKEVKDVSLFSFHSCSKGFLGECGVRGGYFEFRNVPEDVAAQILKLQSVSLCANLAGQAATYAMVRPPKPGMPSFPQYAAEKAGILDTLKQRAILLAEGLNRIEGIRCNVIAGAMYAFPSITLPTGRTDFDYAMALLEATGICVVPGSGFGQAEGTAHFRTTILPPTEKIRRVVEALGEFHRNFR</sequence>
<evidence type="ECO:0000313" key="8">
    <source>
        <dbReference type="Proteomes" id="UP000886657"/>
    </source>
</evidence>
<proteinExistence type="inferred from homology"/>
<evidence type="ECO:0000256" key="4">
    <source>
        <dbReference type="ARBA" id="ARBA00022898"/>
    </source>
</evidence>
<keyword evidence="4" id="KW-0663">Pyridoxal phosphate</keyword>
<dbReference type="PANTHER" id="PTHR11751">
    <property type="entry name" value="ALANINE AMINOTRANSFERASE"/>
    <property type="match status" value="1"/>
</dbReference>
<comment type="subunit">
    <text evidence="1">Homodimer.</text>
</comment>
<protein>
    <submittedName>
        <fullName evidence="7">Aminotransferase class I/II-fold pyridoxal phosphate-dependent enzyme</fullName>
    </submittedName>
</protein>
<dbReference type="SUPFAM" id="SSF53383">
    <property type="entry name" value="PLP-dependent transferases"/>
    <property type="match status" value="1"/>
</dbReference>